<dbReference type="PROSITE" id="PS00141">
    <property type="entry name" value="ASP_PROTEASE"/>
    <property type="match status" value="1"/>
</dbReference>
<evidence type="ECO:0000256" key="6">
    <source>
        <dbReference type="ARBA" id="ARBA00022750"/>
    </source>
</evidence>
<dbReference type="InterPro" id="IPR051708">
    <property type="entry name" value="Plant_Aspart_Prot_A1"/>
</dbReference>
<dbReference type="InterPro" id="IPR032861">
    <property type="entry name" value="TAXi_N"/>
</dbReference>
<keyword evidence="8" id="KW-0325">Glycoprotein</keyword>
<evidence type="ECO:0000313" key="11">
    <source>
        <dbReference type="EMBL" id="KAK4261561.1"/>
    </source>
</evidence>
<evidence type="ECO:0000256" key="2">
    <source>
        <dbReference type="ARBA" id="ARBA00007447"/>
    </source>
</evidence>
<evidence type="ECO:0000256" key="4">
    <source>
        <dbReference type="ARBA" id="ARBA00022670"/>
    </source>
</evidence>
<keyword evidence="12" id="KW-1185">Reference proteome</keyword>
<dbReference type="GO" id="GO:0004190">
    <property type="term" value="F:aspartic-type endopeptidase activity"/>
    <property type="evidence" value="ECO:0007669"/>
    <property type="project" value="UniProtKB-KW"/>
</dbReference>
<keyword evidence="9" id="KW-1133">Transmembrane helix</keyword>
<keyword evidence="3" id="KW-0964">Secreted</keyword>
<evidence type="ECO:0000313" key="12">
    <source>
        <dbReference type="Proteomes" id="UP001293593"/>
    </source>
</evidence>
<dbReference type="PROSITE" id="PS51767">
    <property type="entry name" value="PEPTIDASE_A1"/>
    <property type="match status" value="1"/>
</dbReference>
<accession>A0AAE1J0N6</accession>
<keyword evidence="6" id="KW-0064">Aspartyl protease</keyword>
<reference evidence="11" key="1">
    <citation type="submission" date="2023-10" db="EMBL/GenBank/DDBJ databases">
        <title>Chromosome-level genome of the transformable northern wattle, Acacia crassicarpa.</title>
        <authorList>
            <person name="Massaro I."/>
            <person name="Sinha N.R."/>
            <person name="Poethig S."/>
            <person name="Leichty A.R."/>
        </authorList>
    </citation>
    <scope>NUCLEOTIDE SEQUENCE</scope>
    <source>
        <strain evidence="11">Acra3RX</strain>
        <tissue evidence="11">Leaf</tissue>
    </source>
</reference>
<name>A0AAE1J0N6_9FABA</name>
<keyword evidence="5" id="KW-0732">Signal</keyword>
<dbReference type="InterPro" id="IPR001969">
    <property type="entry name" value="Aspartic_peptidase_AS"/>
</dbReference>
<evidence type="ECO:0000256" key="3">
    <source>
        <dbReference type="ARBA" id="ARBA00022525"/>
    </source>
</evidence>
<evidence type="ECO:0000259" key="10">
    <source>
        <dbReference type="PROSITE" id="PS51767"/>
    </source>
</evidence>
<dbReference type="Pfam" id="PF14543">
    <property type="entry name" value="TAXi_N"/>
    <property type="match status" value="1"/>
</dbReference>
<dbReference type="PANTHER" id="PTHR47967">
    <property type="entry name" value="OS07G0603500 PROTEIN-RELATED"/>
    <property type="match status" value="1"/>
</dbReference>
<comment type="caution">
    <text evidence="11">The sequence shown here is derived from an EMBL/GenBank/DDBJ whole genome shotgun (WGS) entry which is preliminary data.</text>
</comment>
<evidence type="ECO:0000256" key="9">
    <source>
        <dbReference type="SAM" id="Phobius"/>
    </source>
</evidence>
<keyword evidence="4" id="KW-0645">Protease</keyword>
<organism evidence="11 12">
    <name type="scientific">Acacia crassicarpa</name>
    <name type="common">northern wattle</name>
    <dbReference type="NCBI Taxonomy" id="499986"/>
    <lineage>
        <taxon>Eukaryota</taxon>
        <taxon>Viridiplantae</taxon>
        <taxon>Streptophyta</taxon>
        <taxon>Embryophyta</taxon>
        <taxon>Tracheophyta</taxon>
        <taxon>Spermatophyta</taxon>
        <taxon>Magnoliopsida</taxon>
        <taxon>eudicotyledons</taxon>
        <taxon>Gunneridae</taxon>
        <taxon>Pentapetalae</taxon>
        <taxon>rosids</taxon>
        <taxon>fabids</taxon>
        <taxon>Fabales</taxon>
        <taxon>Fabaceae</taxon>
        <taxon>Caesalpinioideae</taxon>
        <taxon>mimosoid clade</taxon>
        <taxon>Acacieae</taxon>
        <taxon>Acacia</taxon>
    </lineage>
</organism>
<evidence type="ECO:0000256" key="5">
    <source>
        <dbReference type="ARBA" id="ARBA00022729"/>
    </source>
</evidence>
<keyword evidence="9" id="KW-0472">Membrane</keyword>
<dbReference type="EMBL" id="JAWXYG010000010">
    <property type="protein sequence ID" value="KAK4261561.1"/>
    <property type="molecule type" value="Genomic_DNA"/>
</dbReference>
<dbReference type="FunFam" id="2.40.70.10:FF:000016">
    <property type="entry name" value="Probable aspartic protease At2g35615"/>
    <property type="match status" value="1"/>
</dbReference>
<gene>
    <name evidence="11" type="ORF">QN277_004540</name>
</gene>
<feature type="transmembrane region" description="Helical" evidence="9">
    <location>
        <begin position="12"/>
        <end position="32"/>
    </location>
</feature>
<keyword evidence="9" id="KW-0812">Transmembrane</keyword>
<dbReference type="GO" id="GO:0005576">
    <property type="term" value="C:extracellular region"/>
    <property type="evidence" value="ECO:0007669"/>
    <property type="project" value="UniProtKB-SubCell"/>
</dbReference>
<dbReference type="Proteomes" id="UP001293593">
    <property type="component" value="Unassembled WGS sequence"/>
</dbReference>
<evidence type="ECO:0000256" key="1">
    <source>
        <dbReference type="ARBA" id="ARBA00004613"/>
    </source>
</evidence>
<dbReference type="Gene3D" id="2.40.70.10">
    <property type="entry name" value="Acid Proteases"/>
    <property type="match status" value="2"/>
</dbReference>
<dbReference type="CDD" id="cd05476">
    <property type="entry name" value="pepsin_A_like_plant"/>
    <property type="match status" value="1"/>
</dbReference>
<dbReference type="InterPro" id="IPR032799">
    <property type="entry name" value="TAXi_C"/>
</dbReference>
<comment type="similarity">
    <text evidence="2">Belongs to the peptidase A1 family.</text>
</comment>
<dbReference type="SUPFAM" id="SSF50630">
    <property type="entry name" value="Acid proteases"/>
    <property type="match status" value="1"/>
</dbReference>
<dbReference type="AlphaFoldDB" id="A0AAE1J0N6"/>
<dbReference type="InterPro" id="IPR033121">
    <property type="entry name" value="PEPTIDASE_A1"/>
</dbReference>
<feature type="domain" description="Peptidase A1" evidence="10">
    <location>
        <begin position="92"/>
        <end position="433"/>
    </location>
</feature>
<protein>
    <recommendedName>
        <fullName evidence="10">Peptidase A1 domain-containing protein</fullName>
    </recommendedName>
</protein>
<dbReference type="GO" id="GO:0006508">
    <property type="term" value="P:proteolysis"/>
    <property type="evidence" value="ECO:0007669"/>
    <property type="project" value="UniProtKB-KW"/>
</dbReference>
<proteinExistence type="inferred from homology"/>
<dbReference type="PANTHER" id="PTHR47967:SF128">
    <property type="entry name" value="ASPARTIC PROTEINASE CDR1-LIKE"/>
    <property type="match status" value="1"/>
</dbReference>
<dbReference type="InterPro" id="IPR021109">
    <property type="entry name" value="Peptidase_aspartic_dom_sf"/>
</dbReference>
<evidence type="ECO:0000256" key="7">
    <source>
        <dbReference type="ARBA" id="ARBA00022801"/>
    </source>
</evidence>
<comment type="subcellular location">
    <subcellularLocation>
        <location evidence="1">Secreted</location>
    </subcellularLocation>
</comment>
<dbReference type="Pfam" id="PF14541">
    <property type="entry name" value="TAXi_C"/>
    <property type="match status" value="1"/>
</dbReference>
<keyword evidence="7" id="KW-0378">Hydrolase</keyword>
<evidence type="ECO:0000256" key="8">
    <source>
        <dbReference type="ARBA" id="ARBA00023180"/>
    </source>
</evidence>
<dbReference type="FunFam" id="2.40.70.10:FF:000050">
    <property type="entry name" value="Aspartic proteinase CDR1"/>
    <property type="match status" value="1"/>
</dbReference>
<sequence length="440" mass="46575">MAFVTNKSQSLFSANFSFTIFLLLLVILNNPLKPAGVTVDLIPRDASKSHFERLQNALARSAKRASHINSVLSNNLGGSKIQTQIISAGGSYLMNVSIGTPPVTVLGIADTGSDLVWTQCLPCTECYKQDLPFFDPGKSSTYKKVSCNSKPCEELIQASCSSDGYCGYSSAYADGSHTSGDLSTETVIIGNNKNSGTFKNIAFGCAHDSAGTFVSSSSGLVGLGGGPLSLVSQLDEKKFSYCLVPFSSDSSSKISFGSDAVVSGSGAVKTPLVSKSPETFYYLTLESISVGNKKIMYKGSSIIAPDATSDGSEGNIIIDSGTTLTYLPSEFYSALESEVEKAISAKKVDRSNLGLSLCYAYSDDLKIPDLTVRFNGGDVKLSSSNSFVRVDEQTVCFIFTDAGSPTNIPIYGNLVQTNFLVGYDLDAGTVSFLPKDCTKA</sequence>
<dbReference type="InterPro" id="IPR034161">
    <property type="entry name" value="Pepsin-like_plant"/>
</dbReference>